<keyword evidence="3 6" id="KW-1133">Transmembrane helix</keyword>
<name>A0A8H3TUD8_9TREE</name>
<dbReference type="PANTHER" id="PTHR23502">
    <property type="entry name" value="MAJOR FACILITATOR SUPERFAMILY"/>
    <property type="match status" value="1"/>
</dbReference>
<dbReference type="InterPro" id="IPR020846">
    <property type="entry name" value="MFS_dom"/>
</dbReference>
<feature type="transmembrane region" description="Helical" evidence="6">
    <location>
        <begin position="244"/>
        <end position="265"/>
    </location>
</feature>
<dbReference type="PROSITE" id="PS00216">
    <property type="entry name" value="SUGAR_TRANSPORT_1"/>
    <property type="match status" value="1"/>
</dbReference>
<dbReference type="AlphaFoldDB" id="A0A8H3TUD8"/>
<feature type="compositionally biased region" description="Polar residues" evidence="5">
    <location>
        <begin position="1"/>
        <end position="11"/>
    </location>
</feature>
<feature type="transmembrane region" description="Helical" evidence="6">
    <location>
        <begin position="154"/>
        <end position="173"/>
    </location>
</feature>
<comment type="caution">
    <text evidence="8">The sequence shown here is derived from an EMBL/GenBank/DDBJ whole genome shotgun (WGS) entry which is preliminary data.</text>
</comment>
<feature type="transmembrane region" description="Helical" evidence="6">
    <location>
        <begin position="341"/>
        <end position="368"/>
    </location>
</feature>
<evidence type="ECO:0000313" key="8">
    <source>
        <dbReference type="EMBL" id="GHJ86344.1"/>
    </source>
</evidence>
<dbReference type="InterPro" id="IPR011701">
    <property type="entry name" value="MFS"/>
</dbReference>
<reference evidence="8" key="1">
    <citation type="submission" date="2020-07" db="EMBL/GenBank/DDBJ databases">
        <title>Draft Genome Sequence of a Deep-Sea Yeast, Naganishia (Cryptococcus) liquefaciens strain N6.</title>
        <authorList>
            <person name="Han Y.W."/>
            <person name="Kajitani R."/>
            <person name="Morimoto H."/>
            <person name="Parhat M."/>
            <person name="Tsubouchi H."/>
            <person name="Bakenova O."/>
            <person name="Ogata M."/>
            <person name="Argunhan B."/>
            <person name="Aoki R."/>
            <person name="Kajiwara S."/>
            <person name="Itoh T."/>
            <person name="Iwasaki H."/>
        </authorList>
    </citation>
    <scope>NUCLEOTIDE SEQUENCE</scope>
    <source>
        <strain evidence="8">N6</strain>
    </source>
</reference>
<evidence type="ECO:0000313" key="9">
    <source>
        <dbReference type="Proteomes" id="UP000620104"/>
    </source>
</evidence>
<dbReference type="CDD" id="cd17323">
    <property type="entry name" value="MFS_Tpo1_MDR_like"/>
    <property type="match status" value="1"/>
</dbReference>
<organism evidence="8 9">
    <name type="scientific">Naganishia liquefaciens</name>
    <dbReference type="NCBI Taxonomy" id="104408"/>
    <lineage>
        <taxon>Eukaryota</taxon>
        <taxon>Fungi</taxon>
        <taxon>Dikarya</taxon>
        <taxon>Basidiomycota</taxon>
        <taxon>Agaricomycotina</taxon>
        <taxon>Tremellomycetes</taxon>
        <taxon>Filobasidiales</taxon>
        <taxon>Filobasidiaceae</taxon>
        <taxon>Naganishia</taxon>
    </lineage>
</organism>
<dbReference type="Pfam" id="PF07690">
    <property type="entry name" value="MFS_1"/>
    <property type="match status" value="1"/>
</dbReference>
<feature type="region of interest" description="Disordered" evidence="5">
    <location>
        <begin position="1"/>
        <end position="106"/>
    </location>
</feature>
<evidence type="ECO:0000259" key="7">
    <source>
        <dbReference type="PROSITE" id="PS50850"/>
    </source>
</evidence>
<evidence type="ECO:0000256" key="2">
    <source>
        <dbReference type="ARBA" id="ARBA00022692"/>
    </source>
</evidence>
<sequence>MVARSTSPTLYSPSRSVSPSPSRRAVDTVKDPKASAENFEWQMQDAADARAQQGRGGSLENAEAKPADGKEASDDTTLAGKEGVRITEQEGKNPNEVGFDGDDDPYDPLRQPVWRKWMSVMTVSSGAICVTCASSMASSTYAGIEDSFGISNEVAILTVSLFVMGLGIGPLLLGPVSEFVGRRAVYLWSYVAFLLFTIPVAFANNAPVHLIFRFLCGFAGSAFLSVAGGTVADLFENDKLGTPMAIYSTSPFLGPVLGPCISGFINQNTTWRWTFYLLIAWSGVELGLIYFFAPETYKPQVLKIKAKHLRATTGNQDLYAPVERSDRSFVQTLSKSVKTPFIILGTQPMAVLLNLWTATLLGILYLFFNAFPITFMGEHGFNQQESGLSFLGIGLGQVIASACAPLWSRVYKKESAKHGGVAPPESRLLMGMAGAIATPIGLWIFAATATNTHWIAPILGSVPFGMGIVWTFSAVFTYLVDAYRPVAASAMASNSMMRSSLAAGFPLFARQMFSRLGTFGASALLAGLVTCMLPLPFVFYRIGGRIRERSKFGTGSKVADAEEKNGKA</sequence>
<dbReference type="Gene3D" id="1.20.1250.20">
    <property type="entry name" value="MFS general substrate transporter like domains"/>
    <property type="match status" value="1"/>
</dbReference>
<feature type="transmembrane region" description="Helical" evidence="6">
    <location>
        <begin position="210"/>
        <end position="232"/>
    </location>
</feature>
<proteinExistence type="predicted"/>
<keyword evidence="9" id="KW-1185">Reference proteome</keyword>
<feature type="transmembrane region" description="Helical" evidence="6">
    <location>
        <begin position="185"/>
        <end position="204"/>
    </location>
</feature>
<dbReference type="InterPro" id="IPR005829">
    <property type="entry name" value="Sugar_transporter_CS"/>
</dbReference>
<evidence type="ECO:0000256" key="6">
    <source>
        <dbReference type="SAM" id="Phobius"/>
    </source>
</evidence>
<feature type="compositionally biased region" description="Basic and acidic residues" evidence="5">
    <location>
        <begin position="82"/>
        <end position="93"/>
    </location>
</feature>
<dbReference type="EMBL" id="BLZA01000017">
    <property type="protein sequence ID" value="GHJ86344.1"/>
    <property type="molecule type" value="Genomic_DNA"/>
</dbReference>
<dbReference type="PANTHER" id="PTHR23502:SF7">
    <property type="entry name" value="DRUG_PROTON ANTIPORTER YHK8-RELATED"/>
    <property type="match status" value="1"/>
</dbReference>
<accession>A0A8H3TUD8</accession>
<dbReference type="Proteomes" id="UP000620104">
    <property type="component" value="Unassembled WGS sequence"/>
</dbReference>
<dbReference type="GO" id="GO:0140115">
    <property type="term" value="P:export across plasma membrane"/>
    <property type="evidence" value="ECO:0007669"/>
    <property type="project" value="UniProtKB-ARBA"/>
</dbReference>
<feature type="transmembrane region" description="Helical" evidence="6">
    <location>
        <begin position="521"/>
        <end position="542"/>
    </location>
</feature>
<gene>
    <name evidence="8" type="ORF">NliqN6_2746</name>
</gene>
<dbReference type="GO" id="GO:0005886">
    <property type="term" value="C:plasma membrane"/>
    <property type="evidence" value="ECO:0007669"/>
    <property type="project" value="TreeGrafter"/>
</dbReference>
<evidence type="ECO:0000256" key="1">
    <source>
        <dbReference type="ARBA" id="ARBA00004141"/>
    </source>
</evidence>
<feature type="compositionally biased region" description="Low complexity" evidence="5">
    <location>
        <begin position="12"/>
        <end position="23"/>
    </location>
</feature>
<dbReference type="GO" id="GO:0042908">
    <property type="term" value="P:xenobiotic transport"/>
    <property type="evidence" value="ECO:0007669"/>
    <property type="project" value="UniProtKB-ARBA"/>
</dbReference>
<dbReference type="InterPro" id="IPR036259">
    <property type="entry name" value="MFS_trans_sf"/>
</dbReference>
<feature type="compositionally biased region" description="Basic and acidic residues" evidence="5">
    <location>
        <begin position="24"/>
        <end position="34"/>
    </location>
</feature>
<keyword evidence="4 6" id="KW-0472">Membrane</keyword>
<feature type="domain" description="Major facilitator superfamily (MFS) profile" evidence="7">
    <location>
        <begin position="119"/>
        <end position="546"/>
    </location>
</feature>
<feature type="transmembrane region" description="Helical" evidence="6">
    <location>
        <begin position="388"/>
        <end position="407"/>
    </location>
</feature>
<feature type="compositionally biased region" description="Low complexity" evidence="5">
    <location>
        <begin position="44"/>
        <end position="53"/>
    </location>
</feature>
<feature type="transmembrane region" description="Helical" evidence="6">
    <location>
        <begin position="454"/>
        <end position="479"/>
    </location>
</feature>
<evidence type="ECO:0000256" key="4">
    <source>
        <dbReference type="ARBA" id="ARBA00023136"/>
    </source>
</evidence>
<keyword evidence="2 6" id="KW-0812">Transmembrane</keyword>
<evidence type="ECO:0000256" key="5">
    <source>
        <dbReference type="SAM" id="MobiDB-lite"/>
    </source>
</evidence>
<protein>
    <recommendedName>
        <fullName evidence="7">Major facilitator superfamily (MFS) profile domain-containing protein</fullName>
    </recommendedName>
</protein>
<dbReference type="OrthoDB" id="3561359at2759"/>
<evidence type="ECO:0000256" key="3">
    <source>
        <dbReference type="ARBA" id="ARBA00022989"/>
    </source>
</evidence>
<comment type="subcellular location">
    <subcellularLocation>
        <location evidence="1">Membrane</location>
        <topology evidence="1">Multi-pass membrane protein</topology>
    </subcellularLocation>
</comment>
<feature type="compositionally biased region" description="Basic and acidic residues" evidence="5">
    <location>
        <begin position="62"/>
        <end position="73"/>
    </location>
</feature>
<dbReference type="SUPFAM" id="SSF103473">
    <property type="entry name" value="MFS general substrate transporter"/>
    <property type="match status" value="1"/>
</dbReference>
<dbReference type="FunFam" id="1.20.1250.20:FF:000082">
    <property type="entry name" value="MFS multidrug transporter, putative"/>
    <property type="match status" value="1"/>
</dbReference>
<dbReference type="GO" id="GO:0022857">
    <property type="term" value="F:transmembrane transporter activity"/>
    <property type="evidence" value="ECO:0007669"/>
    <property type="project" value="InterPro"/>
</dbReference>
<feature type="transmembrane region" description="Helical" evidence="6">
    <location>
        <begin position="271"/>
        <end position="293"/>
    </location>
</feature>
<dbReference type="PROSITE" id="PS50850">
    <property type="entry name" value="MFS"/>
    <property type="match status" value="1"/>
</dbReference>
<feature type="transmembrane region" description="Helical" evidence="6">
    <location>
        <begin position="428"/>
        <end position="448"/>
    </location>
</feature>